<comment type="caution">
    <text evidence="9">The sequence shown here is derived from an EMBL/GenBank/DDBJ whole genome shotgun (WGS) entry which is preliminary data.</text>
</comment>
<dbReference type="Proteomes" id="UP000057737">
    <property type="component" value="Unassembled WGS sequence"/>
</dbReference>
<dbReference type="InterPro" id="IPR050090">
    <property type="entry name" value="Tyrosine_recombinase_XerCD"/>
</dbReference>
<dbReference type="PANTHER" id="PTHR30349:SF41">
    <property type="entry name" value="INTEGRASE_RECOMBINASE PROTEIN MJ0367-RELATED"/>
    <property type="match status" value="1"/>
</dbReference>
<evidence type="ECO:0000256" key="1">
    <source>
        <dbReference type="ARBA" id="ARBA00008857"/>
    </source>
</evidence>
<accession>A0A125QA92</accession>
<dbReference type="Gene3D" id="1.10.443.10">
    <property type="entry name" value="Intergrase catalytic core"/>
    <property type="match status" value="1"/>
</dbReference>
<dbReference type="OrthoDB" id="7465727at2"/>
<evidence type="ECO:0000259" key="8">
    <source>
        <dbReference type="PROSITE" id="PS51900"/>
    </source>
</evidence>
<dbReference type="AlphaFoldDB" id="A0A125QA92"/>
<keyword evidence="3 5" id="KW-0238">DNA-binding</keyword>
<feature type="domain" description="Tyr recombinase" evidence="7">
    <location>
        <begin position="200"/>
        <end position="375"/>
    </location>
</feature>
<evidence type="ECO:0000259" key="7">
    <source>
        <dbReference type="PROSITE" id="PS51898"/>
    </source>
</evidence>
<protein>
    <recommendedName>
        <fullName evidence="11">Site-specific recombinase XerD</fullName>
    </recommendedName>
</protein>
<evidence type="ECO:0000256" key="4">
    <source>
        <dbReference type="ARBA" id="ARBA00023172"/>
    </source>
</evidence>
<dbReference type="CDD" id="cd00397">
    <property type="entry name" value="DNA_BRE_C"/>
    <property type="match status" value="1"/>
</dbReference>
<dbReference type="InterPro" id="IPR011010">
    <property type="entry name" value="DNA_brk_join_enz"/>
</dbReference>
<name>A0A125QA92_9BRAD</name>
<dbReference type="InterPro" id="IPR044068">
    <property type="entry name" value="CB"/>
</dbReference>
<feature type="region of interest" description="Disordered" evidence="6">
    <location>
        <begin position="1"/>
        <end position="22"/>
    </location>
</feature>
<sequence>MARRTRSASLENRTNRSKLAPRKKPYTALIAPGIFLAYRRNAGPGTWSVKCNGWLKRFSLADDHEDANGNSVMTYWQALEHAKKLARAGEGNSEQPISVAEAVDAYETDLEARDGSKYNATGVRRHLGSLSSKTVALLTERELRDWRAGLVKQGLKRSSADRIARSLKAALALATSNDKRIANAAAWKNGLKKLPDSEVARNVILSDQTVAALVRGSYEAAHDYGVLIDVLAETGARESQVLRLRVDDLQDRNPVAPRLMMPSSRKGKSRKVEYRPLPISQRLAKRLRQLAKSKAPHDRLIDRIPKLAGRFHPIAKRLGLGANVTPYALRHSSIARQLLKGVPTRVVAAHHDTSVAMIEKNYSRYIIGDLSEALTRATLLDFGAQPHPADIAVLAQLAS</sequence>
<dbReference type="EMBL" id="LNCU01000025">
    <property type="protein sequence ID" value="KWV59810.1"/>
    <property type="molecule type" value="Genomic_DNA"/>
</dbReference>
<reference evidence="9 10" key="1">
    <citation type="submission" date="2015-11" db="EMBL/GenBank/DDBJ databases">
        <title>Draft Genome Sequence of the Strain BR 10303 (Bradyrhizobium sp.) isolated from nodules of Centrolobium paraense.</title>
        <authorList>
            <person name="Zelli J.E."/>
            <person name="Simoes-Araujo J.L."/>
            <person name="Barauna A.C."/>
            <person name="Silva K."/>
        </authorList>
    </citation>
    <scope>NUCLEOTIDE SEQUENCE [LARGE SCALE GENOMIC DNA]</scope>
    <source>
        <strain evidence="9 10">BR 10303</strain>
    </source>
</reference>
<dbReference type="InterPro" id="IPR002104">
    <property type="entry name" value="Integrase_catalytic"/>
</dbReference>
<organism evidence="9 10">
    <name type="scientific">Bradyrhizobium macuxiense</name>
    <dbReference type="NCBI Taxonomy" id="1755647"/>
    <lineage>
        <taxon>Bacteria</taxon>
        <taxon>Pseudomonadati</taxon>
        <taxon>Pseudomonadota</taxon>
        <taxon>Alphaproteobacteria</taxon>
        <taxon>Hyphomicrobiales</taxon>
        <taxon>Nitrobacteraceae</taxon>
        <taxon>Bradyrhizobium</taxon>
    </lineage>
</organism>
<keyword evidence="4" id="KW-0233">DNA recombination</keyword>
<dbReference type="SUPFAM" id="SSF56349">
    <property type="entry name" value="DNA breaking-rejoining enzymes"/>
    <property type="match status" value="1"/>
</dbReference>
<dbReference type="Pfam" id="PF00589">
    <property type="entry name" value="Phage_integrase"/>
    <property type="match status" value="1"/>
</dbReference>
<dbReference type="GO" id="GO:0006310">
    <property type="term" value="P:DNA recombination"/>
    <property type="evidence" value="ECO:0007669"/>
    <property type="project" value="UniProtKB-KW"/>
</dbReference>
<dbReference type="RefSeq" id="WP_066501250.1">
    <property type="nucleotide sequence ID" value="NZ_LNCU01000025.1"/>
</dbReference>
<dbReference type="PANTHER" id="PTHR30349">
    <property type="entry name" value="PHAGE INTEGRASE-RELATED"/>
    <property type="match status" value="1"/>
</dbReference>
<gene>
    <name evidence="9" type="ORF">AS156_30255</name>
</gene>
<dbReference type="GO" id="GO:0003677">
    <property type="term" value="F:DNA binding"/>
    <property type="evidence" value="ECO:0007669"/>
    <property type="project" value="UniProtKB-UniRule"/>
</dbReference>
<evidence type="ECO:0000313" key="10">
    <source>
        <dbReference type="Proteomes" id="UP000057737"/>
    </source>
</evidence>
<keyword evidence="10" id="KW-1185">Reference proteome</keyword>
<dbReference type="PROSITE" id="PS51898">
    <property type="entry name" value="TYR_RECOMBINASE"/>
    <property type="match status" value="1"/>
</dbReference>
<dbReference type="PROSITE" id="PS51900">
    <property type="entry name" value="CB"/>
    <property type="match status" value="1"/>
</dbReference>
<evidence type="ECO:0000256" key="6">
    <source>
        <dbReference type="SAM" id="MobiDB-lite"/>
    </source>
</evidence>
<keyword evidence="2" id="KW-0229">DNA integration</keyword>
<evidence type="ECO:0000256" key="2">
    <source>
        <dbReference type="ARBA" id="ARBA00022908"/>
    </source>
</evidence>
<feature type="domain" description="Core-binding (CB)" evidence="8">
    <location>
        <begin position="97"/>
        <end position="175"/>
    </location>
</feature>
<proteinExistence type="inferred from homology"/>
<comment type="similarity">
    <text evidence="1">Belongs to the 'phage' integrase family.</text>
</comment>
<evidence type="ECO:0000256" key="3">
    <source>
        <dbReference type="ARBA" id="ARBA00023125"/>
    </source>
</evidence>
<dbReference type="GO" id="GO:0015074">
    <property type="term" value="P:DNA integration"/>
    <property type="evidence" value="ECO:0007669"/>
    <property type="project" value="UniProtKB-KW"/>
</dbReference>
<evidence type="ECO:0000256" key="5">
    <source>
        <dbReference type="PROSITE-ProRule" id="PRU01248"/>
    </source>
</evidence>
<evidence type="ECO:0008006" key="11">
    <source>
        <dbReference type="Google" id="ProtNLM"/>
    </source>
</evidence>
<dbReference type="InterPro" id="IPR013762">
    <property type="entry name" value="Integrase-like_cat_sf"/>
</dbReference>
<evidence type="ECO:0000313" key="9">
    <source>
        <dbReference type="EMBL" id="KWV59810.1"/>
    </source>
</evidence>